<dbReference type="Proteomes" id="UP000016057">
    <property type="component" value="Unassembled WGS sequence"/>
</dbReference>
<organism evidence="2 3">
    <name type="scientific">Catellicoccus marimammalium M35/04/3</name>
    <dbReference type="NCBI Taxonomy" id="1234409"/>
    <lineage>
        <taxon>Bacteria</taxon>
        <taxon>Bacillati</taxon>
        <taxon>Bacillota</taxon>
        <taxon>Bacilli</taxon>
        <taxon>Lactobacillales</taxon>
        <taxon>Enterococcaceae</taxon>
        <taxon>Catellicoccus</taxon>
    </lineage>
</organism>
<sequence>MTETFQGRLFPKEAAEAIGIAPTTLRKYSQIIEESTSDENFFERTDQNVRTYNHQNILLFQEIKKLSDDTKKPIKNIIEKMIDDEKYASYFEKDTQAIVPKEAISANPSTQELLAIIDQQSKKIDQLIQVMTAFTMDVRKEFQEVKPMIQQSQHLISDNSEQTMAETKQLQENVATIQKETHLLKEQQEKMIEQQKRLEEETKKQADLAKKAEEARQKVEAERKELEQMKADWEAKKAKEKEEQEQIAAEKKALGNSPFETQSTTAETTKTEETKTEEPKEEKKPGFFQRLFGKK</sequence>
<protein>
    <submittedName>
        <fullName evidence="2">MAEBL, putative</fullName>
    </submittedName>
</protein>
<accession>K8ZKJ0</accession>
<evidence type="ECO:0000313" key="3">
    <source>
        <dbReference type="Proteomes" id="UP000016057"/>
    </source>
</evidence>
<name>K8ZKJ0_9ENTE</name>
<gene>
    <name evidence="2" type="ORF">C683_1074</name>
</gene>
<feature type="region of interest" description="Disordered" evidence="1">
    <location>
        <begin position="233"/>
        <end position="295"/>
    </location>
</feature>
<keyword evidence="3" id="KW-1185">Reference proteome</keyword>
<dbReference type="AlphaFoldDB" id="K8ZKJ0"/>
<dbReference type="RefSeq" id="WP_009491757.1">
    <property type="nucleotide sequence ID" value="NZ_AMYT01000021.1"/>
</dbReference>
<comment type="caution">
    <text evidence="2">The sequence shown here is derived from an EMBL/GenBank/DDBJ whole genome shotgun (WGS) entry which is preliminary data.</text>
</comment>
<dbReference type="Gene3D" id="1.10.1660.10">
    <property type="match status" value="1"/>
</dbReference>
<evidence type="ECO:0000256" key="1">
    <source>
        <dbReference type="SAM" id="MobiDB-lite"/>
    </source>
</evidence>
<dbReference type="EMBL" id="AMYT01000021">
    <property type="protein sequence ID" value="EKU27078.1"/>
    <property type="molecule type" value="Genomic_DNA"/>
</dbReference>
<dbReference type="OrthoDB" id="2157217at2"/>
<reference evidence="2 3" key="1">
    <citation type="journal article" date="2013" name="Genome Announc.">
        <title>Draft Genome Sequence of Catellicoccus marimammalium, a Novel Species Commonly Found in Gull Feces.</title>
        <authorList>
            <person name="Weigand M.R."/>
            <person name="Ryu H."/>
            <person name="Bozcek L."/>
            <person name="Konstantinidis K.T."/>
            <person name="Santo Domingo J.W."/>
        </authorList>
    </citation>
    <scope>NUCLEOTIDE SEQUENCE [LARGE SCALE GENOMIC DNA]</scope>
    <source>
        <strain evidence="2 3">M35/04/3</strain>
    </source>
</reference>
<feature type="compositionally biased region" description="Basic and acidic residues" evidence="1">
    <location>
        <begin position="269"/>
        <end position="285"/>
    </location>
</feature>
<proteinExistence type="predicted"/>
<dbReference type="STRING" id="1234409.C683_1074"/>
<evidence type="ECO:0000313" key="2">
    <source>
        <dbReference type="EMBL" id="EKU27078.1"/>
    </source>
</evidence>
<feature type="compositionally biased region" description="Basic and acidic residues" evidence="1">
    <location>
        <begin position="233"/>
        <end position="253"/>
    </location>
</feature>